<dbReference type="EMBL" id="LN614830">
    <property type="protein sequence ID" value="CEG61333.1"/>
    <property type="molecule type" value="Genomic_DNA"/>
</dbReference>
<reference evidence="2" key="1">
    <citation type="submission" date="2014-09" db="EMBL/GenBank/DDBJ databases">
        <authorList>
            <person name="Gomez-Valero L."/>
        </authorList>
    </citation>
    <scope>NUCLEOTIDE SEQUENCE [LARGE SCALE GENOMIC DNA]</scope>
    <source>
        <strain evidence="2">ATCC33218</strain>
    </source>
</reference>
<evidence type="ECO:0000313" key="1">
    <source>
        <dbReference type="EMBL" id="CEG61333.1"/>
    </source>
</evidence>
<dbReference type="KEGG" id="tmc:LMI_2049"/>
<accession>A0A098GFT9</accession>
<sequence>MLIAKARLINFHLFLSLQNAKEAKKNNIDEKACTKTPEINNNPNKR</sequence>
<evidence type="ECO:0000313" key="2">
    <source>
        <dbReference type="Proteomes" id="UP000032414"/>
    </source>
</evidence>
<name>A0A098GFT9_LEGMI</name>
<dbReference type="AlphaFoldDB" id="A0A098GFT9"/>
<protein>
    <submittedName>
        <fullName evidence="1">Uncharacterized protein</fullName>
    </submittedName>
</protein>
<proteinExistence type="predicted"/>
<dbReference type="Proteomes" id="UP000032414">
    <property type="component" value="Chromosome I"/>
</dbReference>
<gene>
    <name evidence="1" type="ORF">LMI_2049</name>
</gene>
<organism evidence="1 2">
    <name type="scientific">Legionella micdadei</name>
    <name type="common">Tatlockia micdadei</name>
    <dbReference type="NCBI Taxonomy" id="451"/>
    <lineage>
        <taxon>Bacteria</taxon>
        <taxon>Pseudomonadati</taxon>
        <taxon>Pseudomonadota</taxon>
        <taxon>Gammaproteobacteria</taxon>
        <taxon>Legionellales</taxon>
        <taxon>Legionellaceae</taxon>
        <taxon>Legionella</taxon>
    </lineage>
</organism>
<dbReference type="HOGENOM" id="CLU_3190042_0_0_6"/>